<proteinExistence type="predicted"/>
<name>A0A9P8M357_9HYPO</name>
<evidence type="ECO:0000313" key="2">
    <source>
        <dbReference type="Proteomes" id="UP000764110"/>
    </source>
</evidence>
<dbReference type="EMBL" id="JACEFI010000023">
    <property type="protein sequence ID" value="KAH0593190.1"/>
    <property type="molecule type" value="Genomic_DNA"/>
</dbReference>
<evidence type="ECO:0000313" key="1">
    <source>
        <dbReference type="EMBL" id="KAH0593190.1"/>
    </source>
</evidence>
<protein>
    <submittedName>
        <fullName evidence="1">Uncharacterized protein</fullName>
    </submittedName>
</protein>
<reference evidence="1 2" key="1">
    <citation type="submission" date="2020-07" db="EMBL/GenBank/DDBJ databases">
        <title>Metarhizium humberi genome.</title>
        <authorList>
            <person name="Lysoe E."/>
        </authorList>
    </citation>
    <scope>NUCLEOTIDE SEQUENCE [LARGE SCALE GENOMIC DNA]</scope>
    <source>
        <strain evidence="1 2">ESALQ1638</strain>
    </source>
</reference>
<keyword evidence="2" id="KW-1185">Reference proteome</keyword>
<sequence>MEQFLLQAQHSGTINHAHTFLFPPGAAQFAREIRLAVTVVAVAWVTVKAFDLIQRKETNSNAALIAAASTPYIPLNETNLGYPFALIELPASKQPSGAEDSV</sequence>
<dbReference type="Proteomes" id="UP000764110">
    <property type="component" value="Unassembled WGS sequence"/>
</dbReference>
<gene>
    <name evidence="1" type="ORF">MHUMG1_09192</name>
</gene>
<organism evidence="1 2">
    <name type="scientific">Metarhizium humberi</name>
    <dbReference type="NCBI Taxonomy" id="2596975"/>
    <lineage>
        <taxon>Eukaryota</taxon>
        <taxon>Fungi</taxon>
        <taxon>Dikarya</taxon>
        <taxon>Ascomycota</taxon>
        <taxon>Pezizomycotina</taxon>
        <taxon>Sordariomycetes</taxon>
        <taxon>Hypocreomycetidae</taxon>
        <taxon>Hypocreales</taxon>
        <taxon>Clavicipitaceae</taxon>
        <taxon>Metarhizium</taxon>
    </lineage>
</organism>
<comment type="caution">
    <text evidence="1">The sequence shown here is derived from an EMBL/GenBank/DDBJ whole genome shotgun (WGS) entry which is preliminary data.</text>
</comment>
<accession>A0A9P8M357</accession>
<dbReference type="AlphaFoldDB" id="A0A9P8M357"/>